<organism evidence="1 2">
    <name type="scientific">Priestia megaterium (strain WSH-002)</name>
    <name type="common">Bacillus megaterium</name>
    <dbReference type="NCBI Taxonomy" id="1006007"/>
    <lineage>
        <taxon>Bacteria</taxon>
        <taxon>Bacillati</taxon>
        <taxon>Bacillota</taxon>
        <taxon>Bacilli</taxon>
        <taxon>Bacillales</taxon>
        <taxon>Bacillaceae</taxon>
        <taxon>Priestia</taxon>
    </lineage>
</organism>
<sequence>MLNEAGNTFTSLCFYGMIKSIFTYMTDMGEEQLSGILLVF</sequence>
<dbReference type="Proteomes" id="UP000001283">
    <property type="component" value="Chromosome"/>
</dbReference>
<dbReference type="KEGG" id="bmh:BMWSH_4771"/>
<evidence type="ECO:0000313" key="1">
    <source>
        <dbReference type="EMBL" id="AEN91649.1"/>
    </source>
</evidence>
<reference evidence="1 2" key="1">
    <citation type="journal article" date="2011" name="J. Bacteriol.">
        <title>Complete genome sequence of the industrial strain Bacillus megaterium WSH-002.</title>
        <authorList>
            <person name="Liu L."/>
            <person name="Li Y."/>
            <person name="Zhang J."/>
            <person name="Zou W."/>
            <person name="Zhou Z."/>
            <person name="Liu J."/>
            <person name="Li X."/>
            <person name="Wang L."/>
            <person name="Chen J."/>
        </authorList>
    </citation>
    <scope>NUCLEOTIDE SEQUENCE [LARGE SCALE GENOMIC DNA]</scope>
    <source>
        <strain evidence="1 2">WSH-002</strain>
    </source>
</reference>
<name>A0A8D4DZC1_PRIMW</name>
<dbReference type="EMBL" id="CP003017">
    <property type="protein sequence ID" value="AEN91649.1"/>
    <property type="molecule type" value="Genomic_DNA"/>
</dbReference>
<protein>
    <submittedName>
        <fullName evidence="1">Uncharacterized protein</fullName>
    </submittedName>
</protein>
<dbReference type="AlphaFoldDB" id="A0A8D4DZC1"/>
<proteinExistence type="predicted"/>
<evidence type="ECO:0000313" key="2">
    <source>
        <dbReference type="Proteomes" id="UP000001283"/>
    </source>
</evidence>
<gene>
    <name evidence="1" type="ORF">BMWSH_4771</name>
</gene>
<accession>A0A8D4DZC1</accession>